<proteinExistence type="predicted"/>
<dbReference type="RefSeq" id="XP_037154345.1">
    <property type="nucleotide sequence ID" value="XM_037300497.1"/>
</dbReference>
<keyword evidence="2" id="KW-1185">Reference proteome</keyword>
<dbReference type="GeneID" id="59338031"/>
<evidence type="ECO:0000313" key="1">
    <source>
        <dbReference type="EMBL" id="KAF6225636.1"/>
    </source>
</evidence>
<reference evidence="1 2" key="1">
    <citation type="journal article" date="2020" name="Genomics">
        <title>Complete, high-quality genomes from long-read metagenomic sequencing of two wolf lichen thalli reveals enigmatic genome architecture.</title>
        <authorList>
            <person name="McKenzie S.K."/>
            <person name="Walston R.F."/>
            <person name="Allen J.L."/>
        </authorList>
    </citation>
    <scope>NUCLEOTIDE SEQUENCE [LARGE SCALE GENOMIC DNA]</scope>
    <source>
        <strain evidence="1">WasteWater1</strain>
    </source>
</reference>
<evidence type="ECO:0000313" key="2">
    <source>
        <dbReference type="Proteomes" id="UP000593566"/>
    </source>
</evidence>
<dbReference type="EMBL" id="JACCJB010000007">
    <property type="protein sequence ID" value="KAF6225636.1"/>
    <property type="molecule type" value="Genomic_DNA"/>
</dbReference>
<sequence length="312" mass="34952">MGLNRGPIGPWVVRDICLTAQAILAGIVVELEDSELARWALRLRLWGTELFGADSVEQDEVVETIPASTTHRPIPSLVEMLSDLLPALRAANRARCVGQGDGSLSYNEQYFANANGQLNDADEILKKVDEAAKEKEGPTYTLRLQQERECLERVHLDCKSGRDIDGEVLKEIPWEQIELDVNLSLFLARSNDAALRLKRPKFKNKVRREDHQDRERAEILISILRDTDRGLKDLLHGNGQIVKGSESPPRHILRYLLIPRGFRASNLRSLASSPAEDDEDSTGAGEKGDIGIAKAIVESSDLFHLAFRIIYW</sequence>
<organism evidence="1 2">
    <name type="scientific">Letharia lupina</name>
    <dbReference type="NCBI Taxonomy" id="560253"/>
    <lineage>
        <taxon>Eukaryota</taxon>
        <taxon>Fungi</taxon>
        <taxon>Dikarya</taxon>
        <taxon>Ascomycota</taxon>
        <taxon>Pezizomycotina</taxon>
        <taxon>Lecanoromycetes</taxon>
        <taxon>OSLEUM clade</taxon>
        <taxon>Lecanoromycetidae</taxon>
        <taxon>Lecanorales</taxon>
        <taxon>Lecanorineae</taxon>
        <taxon>Parmeliaceae</taxon>
        <taxon>Letharia</taxon>
    </lineage>
</organism>
<dbReference type="Proteomes" id="UP000593566">
    <property type="component" value="Unassembled WGS sequence"/>
</dbReference>
<gene>
    <name evidence="1" type="ORF">HO133_009636</name>
</gene>
<comment type="caution">
    <text evidence="1">The sequence shown here is derived from an EMBL/GenBank/DDBJ whole genome shotgun (WGS) entry which is preliminary data.</text>
</comment>
<dbReference type="AlphaFoldDB" id="A0A8H6FEY6"/>
<name>A0A8H6FEY6_9LECA</name>
<protein>
    <submittedName>
        <fullName evidence="1">Uncharacterized protein</fullName>
    </submittedName>
</protein>
<accession>A0A8H6FEY6</accession>